<proteinExistence type="inferred from homology"/>
<dbReference type="EMBL" id="JADFTS010000006">
    <property type="protein sequence ID" value="KAF9601022.1"/>
    <property type="molecule type" value="Genomic_DNA"/>
</dbReference>
<dbReference type="AlphaFoldDB" id="A0A835HMF7"/>
<evidence type="ECO:0000313" key="6">
    <source>
        <dbReference type="Proteomes" id="UP000631114"/>
    </source>
</evidence>
<keyword evidence="3" id="KW-0479">Metal-binding</keyword>
<dbReference type="Gene3D" id="2.60.120.650">
    <property type="entry name" value="Cupin"/>
    <property type="match status" value="1"/>
</dbReference>
<evidence type="ECO:0000256" key="4">
    <source>
        <dbReference type="ARBA" id="ARBA00023242"/>
    </source>
</evidence>
<dbReference type="GO" id="GO:0046872">
    <property type="term" value="F:metal ion binding"/>
    <property type="evidence" value="ECO:0007669"/>
    <property type="project" value="UniProtKB-KW"/>
</dbReference>
<dbReference type="GO" id="GO:0003712">
    <property type="term" value="F:transcription coregulator activity"/>
    <property type="evidence" value="ECO:0007669"/>
    <property type="project" value="TreeGrafter"/>
</dbReference>
<protein>
    <recommendedName>
        <fullName evidence="7">JmjC domain-containing protein</fullName>
    </recommendedName>
</protein>
<comment type="subcellular location">
    <subcellularLocation>
        <location evidence="1">Nucleus</location>
    </subcellularLocation>
</comment>
<keyword evidence="4" id="KW-0539">Nucleus</keyword>
<evidence type="ECO:0000256" key="2">
    <source>
        <dbReference type="ARBA" id="ARBA00006801"/>
    </source>
</evidence>
<gene>
    <name evidence="5" type="ORF">IFM89_015007</name>
</gene>
<accession>A0A835HMF7</accession>
<evidence type="ECO:0000256" key="1">
    <source>
        <dbReference type="ARBA" id="ARBA00004123"/>
    </source>
</evidence>
<dbReference type="InterPro" id="IPR045109">
    <property type="entry name" value="LSDs-like"/>
</dbReference>
<dbReference type="GO" id="GO:0006357">
    <property type="term" value="P:regulation of transcription by RNA polymerase II"/>
    <property type="evidence" value="ECO:0007669"/>
    <property type="project" value="TreeGrafter"/>
</dbReference>
<dbReference type="Proteomes" id="UP000631114">
    <property type="component" value="Unassembled WGS sequence"/>
</dbReference>
<dbReference type="GO" id="GO:0000118">
    <property type="term" value="C:histone deacetylase complex"/>
    <property type="evidence" value="ECO:0007669"/>
    <property type="project" value="TreeGrafter"/>
</dbReference>
<dbReference type="GO" id="GO:0031490">
    <property type="term" value="F:chromatin DNA binding"/>
    <property type="evidence" value="ECO:0007669"/>
    <property type="project" value="TreeGrafter"/>
</dbReference>
<keyword evidence="6" id="KW-1185">Reference proteome</keyword>
<reference evidence="5 6" key="1">
    <citation type="submission" date="2020-10" db="EMBL/GenBank/DDBJ databases">
        <title>The Coptis chinensis genome and diversification of protoberbering-type alkaloids.</title>
        <authorList>
            <person name="Wang B."/>
            <person name="Shu S."/>
            <person name="Song C."/>
            <person name="Liu Y."/>
        </authorList>
    </citation>
    <scope>NUCLEOTIDE SEQUENCE [LARGE SCALE GENOMIC DNA]</scope>
    <source>
        <strain evidence="5">HL-2020</strain>
        <tissue evidence="5">Leaf</tissue>
    </source>
</reference>
<dbReference type="PANTHER" id="PTHR12549">
    <property type="entry name" value="JMJC DOMAIN-CONTAINING HISTONE DEMETHYLATION PROTEIN"/>
    <property type="match status" value="1"/>
</dbReference>
<comment type="caution">
    <text evidence="5">The sequence shown here is derived from an EMBL/GenBank/DDBJ whole genome shotgun (WGS) entry which is preliminary data.</text>
</comment>
<comment type="similarity">
    <text evidence="2">Belongs to the JARID1 histone demethylase family.</text>
</comment>
<dbReference type="GO" id="GO:0000785">
    <property type="term" value="C:chromatin"/>
    <property type="evidence" value="ECO:0007669"/>
    <property type="project" value="TreeGrafter"/>
</dbReference>
<evidence type="ECO:0000256" key="3">
    <source>
        <dbReference type="ARBA" id="ARBA00022723"/>
    </source>
</evidence>
<evidence type="ECO:0008006" key="7">
    <source>
        <dbReference type="Google" id="ProtNLM"/>
    </source>
</evidence>
<dbReference type="GO" id="GO:0032454">
    <property type="term" value="F:histone H3K9 demethylase activity"/>
    <property type="evidence" value="ECO:0007669"/>
    <property type="project" value="InterPro"/>
</dbReference>
<dbReference type="PANTHER" id="PTHR12549:SF38">
    <property type="entry name" value="JMJC DOMAIN-CONTAINING HISTONE DEMETHYLASE 2, ISOFORM A"/>
    <property type="match status" value="1"/>
</dbReference>
<organism evidence="5 6">
    <name type="scientific">Coptis chinensis</name>
    <dbReference type="NCBI Taxonomy" id="261450"/>
    <lineage>
        <taxon>Eukaryota</taxon>
        <taxon>Viridiplantae</taxon>
        <taxon>Streptophyta</taxon>
        <taxon>Embryophyta</taxon>
        <taxon>Tracheophyta</taxon>
        <taxon>Spermatophyta</taxon>
        <taxon>Magnoliopsida</taxon>
        <taxon>Ranunculales</taxon>
        <taxon>Ranunculaceae</taxon>
        <taxon>Coptidoideae</taxon>
        <taxon>Coptis</taxon>
    </lineage>
</organism>
<name>A0A835HMF7_9MAGN</name>
<dbReference type="OrthoDB" id="1682560at2759"/>
<sequence length="150" mass="17428">MYLKKHLVLVGNQWSCGGLSERGSKGKLKEEARSVKAIDCLDWLLRRPYQWPEMLKLKDWPSSSSFEDRLPRYGVEFTVAFPFSDYTHPKFGILYTATKLPEILWKPDLGTKNIVYWFPEELGRGDSITKLHCDMSDVVYFSYSKNFSCA</sequence>
<evidence type="ECO:0000313" key="5">
    <source>
        <dbReference type="EMBL" id="KAF9601022.1"/>
    </source>
</evidence>